<comment type="similarity">
    <text evidence="2">Belongs to the ABC transporter superfamily.</text>
</comment>
<dbReference type="GO" id="GO:0015424">
    <property type="term" value="F:ABC-type amino acid transporter activity"/>
    <property type="evidence" value="ECO:0007669"/>
    <property type="project" value="InterPro"/>
</dbReference>
<dbReference type="InterPro" id="IPR027417">
    <property type="entry name" value="P-loop_NTPase"/>
</dbReference>
<dbReference type="Pfam" id="PF00005">
    <property type="entry name" value="ABC_tran"/>
    <property type="match status" value="1"/>
</dbReference>
<dbReference type="InterPro" id="IPR003439">
    <property type="entry name" value="ABC_transporter-like_ATP-bd"/>
</dbReference>
<feature type="domain" description="ABC transporter" evidence="9">
    <location>
        <begin position="6"/>
        <end position="240"/>
    </location>
</feature>
<evidence type="ECO:0000256" key="6">
    <source>
        <dbReference type="ARBA" id="ARBA00022840"/>
    </source>
</evidence>
<dbReference type="InterPro" id="IPR050086">
    <property type="entry name" value="MetN_ABC_transporter-like"/>
</dbReference>
<dbReference type="GO" id="GO:0005524">
    <property type="term" value="F:ATP binding"/>
    <property type="evidence" value="ECO:0007669"/>
    <property type="project" value="UniProtKB-KW"/>
</dbReference>
<evidence type="ECO:0000256" key="8">
    <source>
        <dbReference type="ARBA" id="ARBA00023136"/>
    </source>
</evidence>
<keyword evidence="11" id="KW-1185">Reference proteome</keyword>
<dbReference type="InterPro" id="IPR017871">
    <property type="entry name" value="ABC_transporter-like_CS"/>
</dbReference>
<evidence type="ECO:0000256" key="7">
    <source>
        <dbReference type="ARBA" id="ARBA00022970"/>
    </source>
</evidence>
<dbReference type="SUPFAM" id="SSF52540">
    <property type="entry name" value="P-loop containing nucleoside triphosphate hydrolases"/>
    <property type="match status" value="1"/>
</dbReference>
<keyword evidence="3" id="KW-0813">Transport</keyword>
<accession>B8GJC9</accession>
<gene>
    <name evidence="10" type="ordered locus">Mpal_1658</name>
</gene>
<keyword evidence="8" id="KW-0472">Membrane</keyword>
<dbReference type="GO" id="GO:0016887">
    <property type="term" value="F:ATP hydrolysis activity"/>
    <property type="evidence" value="ECO:0007669"/>
    <property type="project" value="InterPro"/>
</dbReference>
<reference evidence="10 11" key="1">
    <citation type="journal article" date="2015" name="Genome Announc.">
        <title>Complete Genome Sequence of Methanosphaerula palustris E1-9CT, a Hydrogenotrophic Methanogen Isolated from a Minerotrophic Fen Peatland.</title>
        <authorList>
            <person name="Cadillo-Quiroz H."/>
            <person name="Browne P."/>
            <person name="Kyrpides N."/>
            <person name="Woyke T."/>
            <person name="Goodwin L."/>
            <person name="Detter C."/>
            <person name="Yavitt J.B."/>
            <person name="Zinder S.H."/>
        </authorList>
    </citation>
    <scope>NUCLEOTIDE SEQUENCE [LARGE SCALE GENOMIC DNA]</scope>
    <source>
        <strain evidence="11">ATCC BAA-1556 / DSM 19958 / E1-9c</strain>
    </source>
</reference>
<dbReference type="Gene3D" id="3.40.50.300">
    <property type="entry name" value="P-loop containing nucleotide triphosphate hydrolases"/>
    <property type="match status" value="1"/>
</dbReference>
<dbReference type="PANTHER" id="PTHR43166:SF9">
    <property type="entry name" value="GLUTAMATE_ASPARTATE IMPORT ATP-BINDING PROTEIN GLTL"/>
    <property type="match status" value="1"/>
</dbReference>
<evidence type="ECO:0000256" key="3">
    <source>
        <dbReference type="ARBA" id="ARBA00022448"/>
    </source>
</evidence>
<protein>
    <submittedName>
        <fullName evidence="10">ABC transporter related</fullName>
    </submittedName>
</protein>
<dbReference type="PROSITE" id="PS50893">
    <property type="entry name" value="ABC_TRANSPORTER_2"/>
    <property type="match status" value="1"/>
</dbReference>
<dbReference type="EMBL" id="CP001338">
    <property type="protein sequence ID" value="ACL16970.1"/>
    <property type="molecule type" value="Genomic_DNA"/>
</dbReference>
<dbReference type="Proteomes" id="UP000002457">
    <property type="component" value="Chromosome"/>
</dbReference>
<proteinExistence type="inferred from homology"/>
<dbReference type="HOGENOM" id="CLU_000604_1_22_2"/>
<keyword evidence="6" id="KW-0067">ATP-binding</keyword>
<evidence type="ECO:0000259" key="9">
    <source>
        <dbReference type="PROSITE" id="PS50893"/>
    </source>
</evidence>
<evidence type="ECO:0000256" key="2">
    <source>
        <dbReference type="ARBA" id="ARBA00005417"/>
    </source>
</evidence>
<dbReference type="STRING" id="521011.Mpal_1658"/>
<dbReference type="InterPro" id="IPR003593">
    <property type="entry name" value="AAA+_ATPase"/>
</dbReference>
<dbReference type="PIRSF" id="PIRSF039085">
    <property type="entry name" value="ABC_ATPase_HisP"/>
    <property type="match status" value="1"/>
</dbReference>
<dbReference type="SMART" id="SM00382">
    <property type="entry name" value="AAA"/>
    <property type="match status" value="1"/>
</dbReference>
<dbReference type="PANTHER" id="PTHR43166">
    <property type="entry name" value="AMINO ACID IMPORT ATP-BINDING PROTEIN"/>
    <property type="match status" value="1"/>
</dbReference>
<evidence type="ECO:0000256" key="5">
    <source>
        <dbReference type="ARBA" id="ARBA00022741"/>
    </source>
</evidence>
<keyword evidence="7" id="KW-0029">Amino-acid transport</keyword>
<dbReference type="PROSITE" id="PS00211">
    <property type="entry name" value="ABC_TRANSPORTER_1"/>
    <property type="match status" value="1"/>
</dbReference>
<dbReference type="RefSeq" id="WP_012618289.1">
    <property type="nucleotide sequence ID" value="NC_011832.1"/>
</dbReference>
<comment type="subcellular location">
    <subcellularLocation>
        <location evidence="1">Cell membrane</location>
        <topology evidence="1">Peripheral membrane protein</topology>
    </subcellularLocation>
</comment>
<evidence type="ECO:0000256" key="4">
    <source>
        <dbReference type="ARBA" id="ARBA00022475"/>
    </source>
</evidence>
<sequence>MDDVILSVENLSKTFGTSQVLRSVSFSVKKGETKVFIGPSGTGKTTLLRCINQLTPPDTGTVRLHGEEVTATSPRINYFRQKMGMVFQNFYLFDHLTAVKNIELALIRVQGLSRDEAHTKALQELERVGLLDKADCYPAELSGGQQQRVAIARALAGDPDVMLFDEPTSALDPERISEVLEIIRDLARSGMTMLIITHEMSFALSVASEILFMEKGQIVERGTPQEMQNNPDFQRTRAFLSHLGDHAGPMGQQR</sequence>
<organism evidence="10 11">
    <name type="scientific">Methanosphaerula palustris (strain ATCC BAA-1556 / DSM 19958 / E1-9c)</name>
    <dbReference type="NCBI Taxonomy" id="521011"/>
    <lineage>
        <taxon>Archaea</taxon>
        <taxon>Methanobacteriati</taxon>
        <taxon>Methanobacteriota</taxon>
        <taxon>Stenosarchaea group</taxon>
        <taxon>Methanomicrobia</taxon>
        <taxon>Methanomicrobiales</taxon>
        <taxon>Methanoregulaceae</taxon>
        <taxon>Methanosphaerula</taxon>
    </lineage>
</organism>
<name>B8GJC9_METPE</name>
<evidence type="ECO:0000313" key="11">
    <source>
        <dbReference type="Proteomes" id="UP000002457"/>
    </source>
</evidence>
<dbReference type="KEGG" id="mpl:Mpal_1658"/>
<dbReference type="GeneID" id="7272200"/>
<dbReference type="InterPro" id="IPR030679">
    <property type="entry name" value="ABC_ATPase_HisP-typ"/>
</dbReference>
<dbReference type="AlphaFoldDB" id="B8GJC9"/>
<dbReference type="CDD" id="cd03262">
    <property type="entry name" value="ABC_HisP_GlnQ"/>
    <property type="match status" value="1"/>
</dbReference>
<evidence type="ECO:0000313" key="10">
    <source>
        <dbReference type="EMBL" id="ACL16970.1"/>
    </source>
</evidence>
<evidence type="ECO:0000256" key="1">
    <source>
        <dbReference type="ARBA" id="ARBA00004202"/>
    </source>
</evidence>
<dbReference type="GO" id="GO:0005886">
    <property type="term" value="C:plasma membrane"/>
    <property type="evidence" value="ECO:0007669"/>
    <property type="project" value="UniProtKB-SubCell"/>
</dbReference>
<keyword evidence="5" id="KW-0547">Nucleotide-binding</keyword>
<dbReference type="eggNOG" id="arCOG00923">
    <property type="taxonomic scope" value="Archaea"/>
</dbReference>
<keyword evidence="4" id="KW-1003">Cell membrane</keyword>